<gene>
    <name evidence="1" type="ORF">GM612_05935</name>
</gene>
<reference evidence="1 2" key="1">
    <citation type="submission" date="2019-11" db="EMBL/GenBank/DDBJ databases">
        <title>Lactobacillus sp. nov. CRM56-3, isolated from fermented tea leaves.</title>
        <authorList>
            <person name="Phuengjayaem S."/>
            <person name="Tanasupawat S."/>
        </authorList>
    </citation>
    <scope>NUCLEOTIDE SEQUENCE [LARGE SCALE GENOMIC DNA]</scope>
    <source>
        <strain evidence="1 2">CRM56-3</strain>
    </source>
</reference>
<evidence type="ECO:0000313" key="2">
    <source>
        <dbReference type="Proteomes" id="UP000466388"/>
    </source>
</evidence>
<keyword evidence="2" id="KW-1185">Reference proteome</keyword>
<evidence type="ECO:0000313" key="1">
    <source>
        <dbReference type="EMBL" id="MTV82192.1"/>
    </source>
</evidence>
<dbReference type="RefSeq" id="WP_155431473.1">
    <property type="nucleotide sequence ID" value="NZ_WNJO01000006.1"/>
</dbReference>
<dbReference type="EMBL" id="WNJO01000006">
    <property type="protein sequence ID" value="MTV82192.1"/>
    <property type="molecule type" value="Genomic_DNA"/>
</dbReference>
<protein>
    <submittedName>
        <fullName evidence="1">Uncharacterized protein</fullName>
    </submittedName>
</protein>
<organism evidence="1 2">
    <name type="scientific">Secundilactobacillus folii</name>
    <dbReference type="NCBI Taxonomy" id="2678357"/>
    <lineage>
        <taxon>Bacteria</taxon>
        <taxon>Bacillati</taxon>
        <taxon>Bacillota</taxon>
        <taxon>Bacilli</taxon>
        <taxon>Lactobacillales</taxon>
        <taxon>Lactobacillaceae</taxon>
        <taxon>Secundilactobacillus</taxon>
    </lineage>
</organism>
<accession>A0A7X2XV09</accession>
<dbReference type="Proteomes" id="UP000466388">
    <property type="component" value="Unassembled WGS sequence"/>
</dbReference>
<comment type="caution">
    <text evidence="1">The sequence shown here is derived from an EMBL/GenBank/DDBJ whole genome shotgun (WGS) entry which is preliminary data.</text>
</comment>
<name>A0A7X2XV09_9LACO</name>
<proteinExistence type="predicted"/>
<dbReference type="AlphaFoldDB" id="A0A7X2XV09"/>
<sequence>MLYLLDVTPSYYQKLSQQRYLDITDIQPDDVRTAQDDPRWLPDFNQVLTMINVAESRSDYRTILVMKGQRIMKC</sequence>